<dbReference type="SUPFAM" id="SSF46785">
    <property type="entry name" value="Winged helix' DNA-binding domain"/>
    <property type="match status" value="1"/>
</dbReference>
<feature type="region of interest" description="Disordered" evidence="4">
    <location>
        <begin position="92"/>
        <end position="114"/>
    </location>
</feature>
<dbReference type="GeneID" id="83696641"/>
<sequence length="114" mass="12193">MDSESGVAEAAKLFKVLGSVPRLELLHEIGHEPRTVGALAEATGLSQPLVSQHLRTLRQASLVTAVRSGKEVIYHLADLHVSHVIDDALAHVQEPETSVDAPIEPTGTDEKESS</sequence>
<feature type="domain" description="HTH arsR-type" evidence="5">
    <location>
        <begin position="2"/>
        <end position="96"/>
    </location>
</feature>
<protein>
    <submittedName>
        <fullName evidence="6">Metalloregulator ArsR/SmtB family transcription factor</fullName>
    </submittedName>
</protein>
<keyword evidence="2" id="KW-0238">DNA-binding</keyword>
<evidence type="ECO:0000313" key="6">
    <source>
        <dbReference type="EMBL" id="WGH92036.1"/>
    </source>
</evidence>
<dbReference type="Proteomes" id="UP001224674">
    <property type="component" value="Chromosome"/>
</dbReference>
<dbReference type="CDD" id="cd00090">
    <property type="entry name" value="HTH_ARSR"/>
    <property type="match status" value="1"/>
</dbReference>
<dbReference type="PROSITE" id="PS50987">
    <property type="entry name" value="HTH_ARSR_2"/>
    <property type="match status" value="1"/>
</dbReference>
<evidence type="ECO:0000256" key="2">
    <source>
        <dbReference type="ARBA" id="ARBA00023125"/>
    </source>
</evidence>
<dbReference type="PRINTS" id="PR00778">
    <property type="entry name" value="HTHARSR"/>
</dbReference>
<keyword evidence="3" id="KW-0804">Transcription</keyword>
<organism evidence="6 7">
    <name type="scientific">Auritidibacter ignavus</name>
    <dbReference type="NCBI Taxonomy" id="678932"/>
    <lineage>
        <taxon>Bacteria</taxon>
        <taxon>Bacillati</taxon>
        <taxon>Actinomycetota</taxon>
        <taxon>Actinomycetes</taxon>
        <taxon>Micrococcales</taxon>
        <taxon>Micrococcaceae</taxon>
        <taxon>Auritidibacter</taxon>
    </lineage>
</organism>
<dbReference type="PANTHER" id="PTHR43132:SF8">
    <property type="entry name" value="HTH-TYPE TRANSCRIPTIONAL REGULATOR KMTR"/>
    <property type="match status" value="1"/>
</dbReference>
<evidence type="ECO:0000256" key="3">
    <source>
        <dbReference type="ARBA" id="ARBA00023163"/>
    </source>
</evidence>
<dbReference type="Gene3D" id="1.10.10.10">
    <property type="entry name" value="Winged helix-like DNA-binding domain superfamily/Winged helix DNA-binding domain"/>
    <property type="match status" value="1"/>
</dbReference>
<dbReference type="RefSeq" id="WP_110099430.1">
    <property type="nucleotide sequence ID" value="NZ_CP122561.1"/>
</dbReference>
<dbReference type="InterPro" id="IPR011991">
    <property type="entry name" value="ArsR-like_HTH"/>
</dbReference>
<dbReference type="InterPro" id="IPR036388">
    <property type="entry name" value="WH-like_DNA-bd_sf"/>
</dbReference>
<evidence type="ECO:0000256" key="1">
    <source>
        <dbReference type="ARBA" id="ARBA00023015"/>
    </source>
</evidence>
<keyword evidence="1" id="KW-0805">Transcription regulation</keyword>
<dbReference type="AlphaFoldDB" id="A0AAJ6ALB2"/>
<keyword evidence="7" id="KW-1185">Reference proteome</keyword>
<dbReference type="NCBIfam" id="NF033788">
    <property type="entry name" value="HTH_metalloreg"/>
    <property type="match status" value="1"/>
</dbReference>
<dbReference type="Pfam" id="PF01022">
    <property type="entry name" value="HTH_5"/>
    <property type="match status" value="1"/>
</dbReference>
<accession>A0AAJ6ALB2</accession>
<evidence type="ECO:0000256" key="4">
    <source>
        <dbReference type="SAM" id="MobiDB-lite"/>
    </source>
</evidence>
<dbReference type="InterPro" id="IPR001845">
    <property type="entry name" value="HTH_ArsR_DNA-bd_dom"/>
</dbReference>
<dbReference type="EMBL" id="CP122566">
    <property type="protein sequence ID" value="WGH92036.1"/>
    <property type="molecule type" value="Genomic_DNA"/>
</dbReference>
<dbReference type="GO" id="GO:0003700">
    <property type="term" value="F:DNA-binding transcription factor activity"/>
    <property type="evidence" value="ECO:0007669"/>
    <property type="project" value="InterPro"/>
</dbReference>
<reference evidence="6 7" key="1">
    <citation type="submission" date="2023-03" db="EMBL/GenBank/DDBJ databases">
        <title>Complete genome sequences of several Auritidibacter ignavus strains isolated from ear infections.</title>
        <authorList>
            <person name="Baehr T."/>
            <person name="Baumhoegger A.M."/>
        </authorList>
    </citation>
    <scope>NUCLEOTIDE SEQUENCE [LARGE SCALE GENOMIC DNA]</scope>
    <source>
        <strain evidence="6 7">BABAE-6</strain>
    </source>
</reference>
<evidence type="ECO:0000313" key="7">
    <source>
        <dbReference type="Proteomes" id="UP001224674"/>
    </source>
</evidence>
<proteinExistence type="predicted"/>
<dbReference type="SMART" id="SM00418">
    <property type="entry name" value="HTH_ARSR"/>
    <property type="match status" value="1"/>
</dbReference>
<gene>
    <name evidence="6" type="ORF">QDX21_06685</name>
</gene>
<dbReference type="GO" id="GO:0003677">
    <property type="term" value="F:DNA binding"/>
    <property type="evidence" value="ECO:0007669"/>
    <property type="project" value="UniProtKB-KW"/>
</dbReference>
<dbReference type="PANTHER" id="PTHR43132">
    <property type="entry name" value="ARSENICAL RESISTANCE OPERON REPRESSOR ARSR-RELATED"/>
    <property type="match status" value="1"/>
</dbReference>
<name>A0AAJ6ALB2_9MICC</name>
<evidence type="ECO:0000259" key="5">
    <source>
        <dbReference type="PROSITE" id="PS50987"/>
    </source>
</evidence>
<dbReference type="InterPro" id="IPR036390">
    <property type="entry name" value="WH_DNA-bd_sf"/>
</dbReference>
<dbReference type="InterPro" id="IPR051011">
    <property type="entry name" value="Metal_resp_trans_reg"/>
</dbReference>